<keyword evidence="4" id="KW-1185">Reference proteome</keyword>
<sequence>MSSDHERLIREALLRQADAGPEPAEVLAGLERAGERRRRRRRGTLLVAAATVTTIAVPVAVLALADGERGPGVVAAPDTPPSEEPPDTEFLGETASLGYGPTWVPEGFLEYRRTFESTPPPEPVEGEGPTEWSHTRSWTSGPVEEAAVTAPTVTVWVLKYENPQTNHNLDDLPEVQLDDTTTAHVNEDQRGYRSRLSWFPAPDVLVVVTASSIEDSFRVATDVARSVRADVHVEFPMPLELDGPNPARSVSLGAEPGDERAWSALLSTGVPGEEDYQAELEVEYLPDRPEVDQPWMPDGAPPPVETPVLGGTAFFYAPHHPWSSGGRPASLVVPTADGRWLVVRDGRPTEGSSVTMDDLVDVADSLVVHPDVDRSWVGTRP</sequence>
<feature type="region of interest" description="Disordered" evidence="1">
    <location>
        <begin position="116"/>
        <end position="142"/>
    </location>
</feature>
<evidence type="ECO:0000313" key="3">
    <source>
        <dbReference type="EMBL" id="MCP2332260.1"/>
    </source>
</evidence>
<comment type="caution">
    <text evidence="3">The sequence shown here is derived from an EMBL/GenBank/DDBJ whole genome shotgun (WGS) entry which is preliminary data.</text>
</comment>
<keyword evidence="2" id="KW-0812">Transmembrane</keyword>
<keyword evidence="2" id="KW-1133">Transmembrane helix</keyword>
<feature type="transmembrane region" description="Helical" evidence="2">
    <location>
        <begin position="45"/>
        <end position="65"/>
    </location>
</feature>
<gene>
    <name evidence="3" type="ORF">G443_002530</name>
</gene>
<proteinExistence type="predicted"/>
<reference evidence="3 4" key="1">
    <citation type="submission" date="2022-06" db="EMBL/GenBank/DDBJ databases">
        <title>Genomic Encyclopedia of Type Strains, Phase I: the one thousand microbial genomes (KMG-I) project.</title>
        <authorList>
            <person name="Kyrpides N."/>
        </authorList>
    </citation>
    <scope>NUCLEOTIDE SEQUENCE [LARGE SCALE GENOMIC DNA]</scope>
    <source>
        <strain evidence="3 4">DSM 43889</strain>
    </source>
</reference>
<evidence type="ECO:0000313" key="4">
    <source>
        <dbReference type="Proteomes" id="UP000791080"/>
    </source>
</evidence>
<accession>A0ABT1JIC3</accession>
<protein>
    <submittedName>
        <fullName evidence="3">Uncharacterized protein</fullName>
    </submittedName>
</protein>
<dbReference type="EMBL" id="AUBJ02000001">
    <property type="protein sequence ID" value="MCP2332260.1"/>
    <property type="molecule type" value="Genomic_DNA"/>
</dbReference>
<evidence type="ECO:0000256" key="2">
    <source>
        <dbReference type="SAM" id="Phobius"/>
    </source>
</evidence>
<organism evidence="3 4">
    <name type="scientific">Actinoalloteichus caeruleus DSM 43889</name>
    <dbReference type="NCBI Taxonomy" id="1120930"/>
    <lineage>
        <taxon>Bacteria</taxon>
        <taxon>Bacillati</taxon>
        <taxon>Actinomycetota</taxon>
        <taxon>Actinomycetes</taxon>
        <taxon>Pseudonocardiales</taxon>
        <taxon>Pseudonocardiaceae</taxon>
        <taxon>Actinoalloteichus</taxon>
        <taxon>Actinoalloteichus cyanogriseus</taxon>
    </lineage>
</organism>
<dbReference type="RefSeq" id="WP_026417279.1">
    <property type="nucleotide sequence ID" value="NZ_AUBJ02000001.1"/>
</dbReference>
<dbReference type="Proteomes" id="UP000791080">
    <property type="component" value="Unassembled WGS sequence"/>
</dbReference>
<keyword evidence="2" id="KW-0472">Membrane</keyword>
<name>A0ABT1JIC3_ACTCY</name>
<evidence type="ECO:0000256" key="1">
    <source>
        <dbReference type="SAM" id="MobiDB-lite"/>
    </source>
</evidence>